<gene>
    <name evidence="7" type="ORF">H6F44_06200</name>
</gene>
<comment type="similarity">
    <text evidence="2">Belongs to the Orn/Lys/Arg decarboxylase class-I family.</text>
</comment>
<dbReference type="RefSeq" id="WP_190350084.1">
    <property type="nucleotide sequence ID" value="NZ_JACJPY010000012.1"/>
</dbReference>
<keyword evidence="3" id="KW-0210">Decarboxylase</keyword>
<evidence type="ECO:0000256" key="2">
    <source>
        <dbReference type="ARBA" id="ARBA00010671"/>
    </source>
</evidence>
<dbReference type="InterPro" id="IPR008286">
    <property type="entry name" value="Prn/Lys/Arg_de-COase_C"/>
</dbReference>
<dbReference type="PROSITE" id="PS00703">
    <property type="entry name" value="OKR_DC_1"/>
    <property type="match status" value="1"/>
</dbReference>
<dbReference type="InterPro" id="IPR036633">
    <property type="entry name" value="Prn/Lys/Arg_de-COase_C_sf"/>
</dbReference>
<evidence type="ECO:0000256" key="1">
    <source>
        <dbReference type="ARBA" id="ARBA00001933"/>
    </source>
</evidence>
<dbReference type="InterPro" id="IPR000310">
    <property type="entry name" value="Orn/Lys/Arg_deCO2ase_major_dom"/>
</dbReference>
<comment type="caution">
    <text evidence="7">The sequence shown here is derived from an EMBL/GenBank/DDBJ whole genome shotgun (WGS) entry which is preliminary data.</text>
</comment>
<keyword evidence="5" id="KW-0456">Lyase</keyword>
<evidence type="ECO:0000256" key="4">
    <source>
        <dbReference type="ARBA" id="ARBA00022898"/>
    </source>
</evidence>
<keyword evidence="7" id="KW-0808">Transferase</keyword>
<proteinExistence type="inferred from homology"/>
<evidence type="ECO:0000313" key="7">
    <source>
        <dbReference type="EMBL" id="MBD2149717.1"/>
    </source>
</evidence>
<keyword evidence="8" id="KW-1185">Reference proteome</keyword>
<dbReference type="Pfam" id="PF03711">
    <property type="entry name" value="OKR_DC_1_C"/>
    <property type="match status" value="1"/>
</dbReference>
<dbReference type="GO" id="GO:0008483">
    <property type="term" value="F:transaminase activity"/>
    <property type="evidence" value="ECO:0007669"/>
    <property type="project" value="UniProtKB-KW"/>
</dbReference>
<accession>A0A926URG7</accession>
<evidence type="ECO:0000256" key="5">
    <source>
        <dbReference type="ARBA" id="ARBA00023239"/>
    </source>
</evidence>
<dbReference type="SUPFAM" id="SSF53383">
    <property type="entry name" value="PLP-dependent transferases"/>
    <property type="match status" value="1"/>
</dbReference>
<dbReference type="PANTHER" id="PTHR43277:SF4">
    <property type="entry name" value="ARGININE DECARBOXYLASE"/>
    <property type="match status" value="1"/>
</dbReference>
<organism evidence="7 8">
    <name type="scientific">Pseudanabaena cinerea FACHB-1277</name>
    <dbReference type="NCBI Taxonomy" id="2949581"/>
    <lineage>
        <taxon>Bacteria</taxon>
        <taxon>Bacillati</taxon>
        <taxon>Cyanobacteriota</taxon>
        <taxon>Cyanophyceae</taxon>
        <taxon>Pseudanabaenales</taxon>
        <taxon>Pseudanabaenaceae</taxon>
        <taxon>Pseudanabaena</taxon>
        <taxon>Pseudanabaena cinerea</taxon>
    </lineage>
</organism>
<dbReference type="EMBL" id="JACJPY010000012">
    <property type="protein sequence ID" value="MBD2149717.1"/>
    <property type="molecule type" value="Genomic_DNA"/>
</dbReference>
<name>A0A926URG7_9CYAN</name>
<dbReference type="InterPro" id="IPR015424">
    <property type="entry name" value="PyrdxlP-dep_Trfase"/>
</dbReference>
<sequence>MDQQTAPLLEIAQRYLDIDDAPFYMPGHKRGQGIDRDFADLLGKTIFRLDLPELPDLEEPIAQAQALAAHAYGSDRTWFLTNGSTCGVQAMIMATCGDGDKILIGRNCHKAAIAGLILSGADPIYLPTDYLPEFDLDLGVSPATLEFFLQKHPDVKAVMLVSPNYFGVCGDISQMAAIAHRYHLPLLIDAAHGAHLGFHPDLPISALQAGADLVVHSTHKMAGSLTQSSMLHLQSDRLDPLRIEQALTLLQSTSPNFLLLLSLDVARRQIVLQGQELLTQTLQLANSARSQIDQIPHLHTFHHQQIPSLDPTRLTVMIEQLGSTGFEIDEYLCHQWSVIAEMPTLTQLVFALSLGNSQQNLDRLVQGLETASKEKGKRKKEKGLEINYQLPITNHQLPITNPRRAYFALKKSVPITQAIGRISGETLCPYPPGVPLIFIGEEITVAVVELLQLIGRSGGIVNGASDPSLETILVVA</sequence>
<dbReference type="InterPro" id="IPR052357">
    <property type="entry name" value="Orn_Lys_Arg_decarboxylase-I"/>
</dbReference>
<dbReference type="SUPFAM" id="SSF55904">
    <property type="entry name" value="Ornithine decarboxylase C-terminal domain"/>
    <property type="match status" value="1"/>
</dbReference>
<dbReference type="AlphaFoldDB" id="A0A926URG7"/>
<feature type="domain" description="Orn/Lys/Arg decarboxylases family 1 pyridoxal-P attachment site" evidence="6">
    <location>
        <begin position="215"/>
        <end position="229"/>
    </location>
</feature>
<evidence type="ECO:0000259" key="6">
    <source>
        <dbReference type="PROSITE" id="PS00703"/>
    </source>
</evidence>
<comment type="cofactor">
    <cofactor evidence="1">
        <name>pyridoxal 5'-phosphate</name>
        <dbReference type="ChEBI" id="CHEBI:597326"/>
    </cofactor>
</comment>
<dbReference type="InterPro" id="IPR015421">
    <property type="entry name" value="PyrdxlP-dep_Trfase_major"/>
</dbReference>
<evidence type="ECO:0000313" key="8">
    <source>
        <dbReference type="Proteomes" id="UP000631421"/>
    </source>
</evidence>
<dbReference type="Pfam" id="PF01276">
    <property type="entry name" value="OKR_DC_1"/>
    <property type="match status" value="1"/>
</dbReference>
<keyword evidence="4" id="KW-0663">Pyridoxal phosphate</keyword>
<reference evidence="7" key="2">
    <citation type="submission" date="2020-08" db="EMBL/GenBank/DDBJ databases">
        <authorList>
            <person name="Chen M."/>
            <person name="Teng W."/>
            <person name="Zhao L."/>
            <person name="Hu C."/>
            <person name="Zhou Y."/>
            <person name="Han B."/>
            <person name="Song L."/>
            <person name="Shu W."/>
        </authorList>
    </citation>
    <scope>NUCLEOTIDE SEQUENCE</scope>
    <source>
        <strain evidence="7">FACHB-1277</strain>
    </source>
</reference>
<evidence type="ECO:0000256" key="3">
    <source>
        <dbReference type="ARBA" id="ARBA00022793"/>
    </source>
</evidence>
<dbReference type="Gene3D" id="3.90.100.10">
    <property type="entry name" value="Orn/Lys/Arg decarboxylase, C-terminal domain"/>
    <property type="match status" value="1"/>
</dbReference>
<protein>
    <submittedName>
        <fullName evidence="7">Aminotransferase class V-fold PLP-dependent enzyme</fullName>
    </submittedName>
</protein>
<reference evidence="7" key="1">
    <citation type="journal article" date="2015" name="ISME J.">
        <title>Draft Genome Sequence of Streptomyces incarnatus NRRL8089, which Produces the Nucleoside Antibiotic Sinefungin.</title>
        <authorList>
            <person name="Oshima K."/>
            <person name="Hattori M."/>
            <person name="Shimizu H."/>
            <person name="Fukuda K."/>
            <person name="Nemoto M."/>
            <person name="Inagaki K."/>
            <person name="Tamura T."/>
        </authorList>
    </citation>
    <scope>NUCLEOTIDE SEQUENCE</scope>
    <source>
        <strain evidence="7">FACHB-1277</strain>
    </source>
</reference>
<dbReference type="PANTHER" id="PTHR43277">
    <property type="entry name" value="ARGININE DECARBOXYLASE"/>
    <property type="match status" value="1"/>
</dbReference>
<dbReference type="Proteomes" id="UP000631421">
    <property type="component" value="Unassembled WGS sequence"/>
</dbReference>
<dbReference type="GO" id="GO:0016831">
    <property type="term" value="F:carboxy-lyase activity"/>
    <property type="evidence" value="ECO:0007669"/>
    <property type="project" value="UniProtKB-KW"/>
</dbReference>
<keyword evidence="7" id="KW-0032">Aminotransferase</keyword>
<dbReference type="Gene3D" id="3.40.640.10">
    <property type="entry name" value="Type I PLP-dependent aspartate aminotransferase-like (Major domain)"/>
    <property type="match status" value="1"/>
</dbReference>